<dbReference type="PANTHER" id="PTHR10676">
    <property type="entry name" value="DYNEIN HEAVY CHAIN FAMILY PROTEIN"/>
    <property type="match status" value="1"/>
</dbReference>
<dbReference type="InterPro" id="IPR026983">
    <property type="entry name" value="DHC"/>
</dbReference>
<keyword evidence="2" id="KW-0282">Flagellum</keyword>
<dbReference type="EMBL" id="LSRX01000215">
    <property type="protein sequence ID" value="OLQ04229.1"/>
    <property type="molecule type" value="Genomic_DNA"/>
</dbReference>
<comment type="caution">
    <text evidence="2">The sequence shown here is derived from an EMBL/GenBank/DDBJ whole genome shotgun (WGS) entry which is preliminary data.</text>
</comment>
<keyword evidence="2" id="KW-0969">Cilium</keyword>
<dbReference type="GO" id="GO:0045505">
    <property type="term" value="F:dynein intermediate chain binding"/>
    <property type="evidence" value="ECO:0007669"/>
    <property type="project" value="InterPro"/>
</dbReference>
<evidence type="ECO:0000256" key="1">
    <source>
        <dbReference type="SAM" id="MobiDB-lite"/>
    </source>
</evidence>
<dbReference type="OrthoDB" id="424310at2759"/>
<feature type="region of interest" description="Disordered" evidence="1">
    <location>
        <begin position="279"/>
        <end position="309"/>
    </location>
</feature>
<gene>
    <name evidence="2" type="primary">ODA2</name>
    <name evidence="2" type="ORF">AK812_SmicGene12705</name>
</gene>
<keyword evidence="3" id="KW-1185">Reference proteome</keyword>
<feature type="compositionally biased region" description="Basic and acidic residues" evidence="1">
    <location>
        <begin position="298"/>
        <end position="309"/>
    </location>
</feature>
<protein>
    <submittedName>
        <fullName evidence="2">Dynein gamma chain, flagellar outer arm</fullName>
    </submittedName>
</protein>
<accession>A0A1Q9E9Z1</accession>
<sequence>MQVYRYMNRGLYERDKMLFKLLVTLKIMLVASQSFGNRGKGSEIFKEVKAGSSLDSKAERPNPFGKWLPDKVWLNVIALSRQPFGVDQIVFFREIPDFMQRRLEWIAGNEAAWRKWYDENEPEGVPIPDYDERINMDRLESHVLLPGEDRTTISCNQFIEVEFYVSNGKLVSKEGRKAMLDSRFTAPVTDGIADIYEEFCSLVSGSDPTFSIDELAKKKKKYPTDKEKNNAAFVTGGWVILQNSHLGIGYMCELEDVLLKTPEIDEAFRSDTAIVPGRERDLERETARDDQVALEWSSGKEQEGSELQKDEGRVKLFPYDSVATQLFEPFQARRRSAANWKNEDMQRLVKDELRDKDRQKSEDLGHGHGEPLTVSQLPTEDELVEATQSFHRWLSSNQSPFRSLLFILAGSGTYDAAHAAELLARASVTHHKLPSSDNMVKAMQARISKPAETSTPAPSSDVIGLFG</sequence>
<feature type="region of interest" description="Disordered" evidence="1">
    <location>
        <begin position="448"/>
        <end position="467"/>
    </location>
</feature>
<organism evidence="2 3">
    <name type="scientific">Symbiodinium microadriaticum</name>
    <name type="common">Dinoflagellate</name>
    <name type="synonym">Zooxanthella microadriatica</name>
    <dbReference type="NCBI Taxonomy" id="2951"/>
    <lineage>
        <taxon>Eukaryota</taxon>
        <taxon>Sar</taxon>
        <taxon>Alveolata</taxon>
        <taxon>Dinophyceae</taxon>
        <taxon>Suessiales</taxon>
        <taxon>Symbiodiniaceae</taxon>
        <taxon>Symbiodinium</taxon>
    </lineage>
</organism>
<reference evidence="2 3" key="1">
    <citation type="submission" date="2016-02" db="EMBL/GenBank/DDBJ databases">
        <title>Genome analysis of coral dinoflagellate symbionts highlights evolutionary adaptations to a symbiotic lifestyle.</title>
        <authorList>
            <person name="Aranda M."/>
            <person name="Li Y."/>
            <person name="Liew Y.J."/>
            <person name="Baumgarten S."/>
            <person name="Simakov O."/>
            <person name="Wilson M."/>
            <person name="Piel J."/>
            <person name="Ashoor H."/>
            <person name="Bougouffa S."/>
            <person name="Bajic V.B."/>
            <person name="Ryu T."/>
            <person name="Ravasi T."/>
            <person name="Bayer T."/>
            <person name="Micklem G."/>
            <person name="Kim H."/>
            <person name="Bhak J."/>
            <person name="Lajeunesse T.C."/>
            <person name="Voolstra C.R."/>
        </authorList>
    </citation>
    <scope>NUCLEOTIDE SEQUENCE [LARGE SCALE GENOMIC DNA]</scope>
    <source>
        <strain evidence="2 3">CCMP2467</strain>
    </source>
</reference>
<dbReference type="GO" id="GO:0036158">
    <property type="term" value="P:outer dynein arm assembly"/>
    <property type="evidence" value="ECO:0007669"/>
    <property type="project" value="TreeGrafter"/>
</dbReference>
<keyword evidence="2" id="KW-0966">Cell projection</keyword>
<feature type="compositionally biased region" description="Basic and acidic residues" evidence="1">
    <location>
        <begin position="351"/>
        <end position="369"/>
    </location>
</feature>
<dbReference type="GO" id="GO:0008569">
    <property type="term" value="F:minus-end-directed microtubule motor activity"/>
    <property type="evidence" value="ECO:0007669"/>
    <property type="project" value="TreeGrafter"/>
</dbReference>
<dbReference type="GO" id="GO:0051959">
    <property type="term" value="F:dynein light intermediate chain binding"/>
    <property type="evidence" value="ECO:0007669"/>
    <property type="project" value="InterPro"/>
</dbReference>
<name>A0A1Q9E9Z1_SYMMI</name>
<evidence type="ECO:0000313" key="3">
    <source>
        <dbReference type="Proteomes" id="UP000186817"/>
    </source>
</evidence>
<proteinExistence type="predicted"/>
<dbReference type="PANTHER" id="PTHR10676:SF365">
    <property type="entry name" value="AAA+ ATPASE DOMAIN-CONTAINING PROTEIN"/>
    <property type="match status" value="1"/>
</dbReference>
<dbReference type="GO" id="GO:0036157">
    <property type="term" value="C:outer dynein arm"/>
    <property type="evidence" value="ECO:0007669"/>
    <property type="project" value="TreeGrafter"/>
</dbReference>
<dbReference type="AlphaFoldDB" id="A0A1Q9E9Z1"/>
<dbReference type="GO" id="GO:0097729">
    <property type="term" value="C:9+2 motile cilium"/>
    <property type="evidence" value="ECO:0007669"/>
    <property type="project" value="TreeGrafter"/>
</dbReference>
<dbReference type="Proteomes" id="UP000186817">
    <property type="component" value="Unassembled WGS sequence"/>
</dbReference>
<evidence type="ECO:0000313" key="2">
    <source>
        <dbReference type="EMBL" id="OLQ04229.1"/>
    </source>
</evidence>
<feature type="region of interest" description="Disordered" evidence="1">
    <location>
        <begin position="351"/>
        <end position="374"/>
    </location>
</feature>
<feature type="compositionally biased region" description="Basic and acidic residues" evidence="1">
    <location>
        <begin position="279"/>
        <end position="291"/>
    </location>
</feature>
<dbReference type="GO" id="GO:0060294">
    <property type="term" value="P:cilium movement involved in cell motility"/>
    <property type="evidence" value="ECO:0007669"/>
    <property type="project" value="TreeGrafter"/>
</dbReference>